<dbReference type="EMBL" id="CAEZYH010000014">
    <property type="protein sequence ID" value="CAB4713702.1"/>
    <property type="molecule type" value="Genomic_DNA"/>
</dbReference>
<proteinExistence type="predicted"/>
<name>A0A6J6QSL1_9ZZZZ</name>
<dbReference type="EMBL" id="CAFBMF010000074">
    <property type="protein sequence ID" value="CAB4904641.1"/>
    <property type="molecule type" value="Genomic_DNA"/>
</dbReference>
<protein>
    <submittedName>
        <fullName evidence="1">Unannotated protein</fullName>
    </submittedName>
</protein>
<evidence type="ECO:0000313" key="5">
    <source>
        <dbReference type="EMBL" id="CAB5037824.1"/>
    </source>
</evidence>
<evidence type="ECO:0000313" key="2">
    <source>
        <dbReference type="EMBL" id="CAB4764609.1"/>
    </source>
</evidence>
<evidence type="ECO:0000313" key="4">
    <source>
        <dbReference type="EMBL" id="CAB4904641.1"/>
    </source>
</evidence>
<evidence type="ECO:0000313" key="1">
    <source>
        <dbReference type="EMBL" id="CAB4713702.1"/>
    </source>
</evidence>
<organism evidence="1">
    <name type="scientific">freshwater metagenome</name>
    <dbReference type="NCBI Taxonomy" id="449393"/>
    <lineage>
        <taxon>unclassified sequences</taxon>
        <taxon>metagenomes</taxon>
        <taxon>ecological metagenomes</taxon>
    </lineage>
</organism>
<dbReference type="AlphaFoldDB" id="A0A6J6QSL1"/>
<sequence>MLAVLLIAQFLVIAVTQVQVVNATRNAVRAAAVSQSPSDAALAAAQFSFGRAIDINTKVGEKWVTVTATYELATDLLMVGRFVPDLTLSSHFSMLLEPPID</sequence>
<reference evidence="1" key="1">
    <citation type="submission" date="2020-05" db="EMBL/GenBank/DDBJ databases">
        <authorList>
            <person name="Chiriac C."/>
            <person name="Salcher M."/>
            <person name="Ghai R."/>
            <person name="Kavagutti S V."/>
        </authorList>
    </citation>
    <scope>NUCLEOTIDE SEQUENCE</scope>
</reference>
<dbReference type="EMBL" id="CAEZZP010000013">
    <property type="protein sequence ID" value="CAB4764609.1"/>
    <property type="molecule type" value="Genomic_DNA"/>
</dbReference>
<gene>
    <name evidence="1" type="ORF">UFOPK2658_00568</name>
    <name evidence="2" type="ORF">UFOPK2880_00358</name>
    <name evidence="3" type="ORF">UFOPK3304_01347</name>
    <name evidence="4" type="ORF">UFOPK3494_01128</name>
    <name evidence="5" type="ORF">UFOPK4134_01815</name>
</gene>
<dbReference type="EMBL" id="CAFBLJ010000079">
    <property type="protein sequence ID" value="CAB4877385.1"/>
    <property type="molecule type" value="Genomic_DNA"/>
</dbReference>
<dbReference type="EMBL" id="CAFBPS010000220">
    <property type="protein sequence ID" value="CAB5037824.1"/>
    <property type="molecule type" value="Genomic_DNA"/>
</dbReference>
<evidence type="ECO:0000313" key="3">
    <source>
        <dbReference type="EMBL" id="CAB4877385.1"/>
    </source>
</evidence>
<accession>A0A6J6QSL1</accession>